<keyword evidence="6" id="KW-1185">Reference proteome</keyword>
<dbReference type="SMART" id="SM00345">
    <property type="entry name" value="HTH_GNTR"/>
    <property type="match status" value="1"/>
</dbReference>
<evidence type="ECO:0000259" key="4">
    <source>
        <dbReference type="PROSITE" id="PS50949"/>
    </source>
</evidence>
<accession>A0A7W6CNM5</accession>
<dbReference type="RefSeq" id="WP_183628086.1">
    <property type="nucleotide sequence ID" value="NZ_JACIDX010000019.1"/>
</dbReference>
<keyword evidence="3" id="KW-0804">Transcription</keyword>
<organism evidence="5 6">
    <name type="scientific">Novosphingobium sediminicola</name>
    <dbReference type="NCBI Taxonomy" id="563162"/>
    <lineage>
        <taxon>Bacteria</taxon>
        <taxon>Pseudomonadati</taxon>
        <taxon>Pseudomonadota</taxon>
        <taxon>Alphaproteobacteria</taxon>
        <taxon>Sphingomonadales</taxon>
        <taxon>Sphingomonadaceae</taxon>
        <taxon>Novosphingobium</taxon>
    </lineage>
</organism>
<dbReference type="AlphaFoldDB" id="A0A7W6CNM5"/>
<sequence>MMAPEPVAAERAYQLLKKDIICGRFMPGSTVIERVMAGEYGVSVSPLRDGAQRLVGEGMLEIAGGGGYCVPPMPAEALHDLYAWHSHLIRLVIKSALLKLGSSAPVDPLPTGASDTDVAEAATELFHVFARSVGNLEFARALHAANDRLHPVRLREGRVLTNLAGELSAVMMTTVHGSGPDRFEVLWAYHRRRLRRVNRIAVALLMA</sequence>
<reference evidence="5 6" key="1">
    <citation type="submission" date="2020-08" db="EMBL/GenBank/DDBJ databases">
        <title>Genomic Encyclopedia of Type Strains, Phase IV (KMG-IV): sequencing the most valuable type-strain genomes for metagenomic binning, comparative biology and taxonomic classification.</title>
        <authorList>
            <person name="Goeker M."/>
        </authorList>
    </citation>
    <scope>NUCLEOTIDE SEQUENCE [LARGE SCALE GENOMIC DNA]</scope>
    <source>
        <strain evidence="5 6">DSM 27057</strain>
    </source>
</reference>
<name>A0A7W6CNM5_9SPHN</name>
<dbReference type="SUPFAM" id="SSF46785">
    <property type="entry name" value="Winged helix' DNA-binding domain"/>
    <property type="match status" value="1"/>
</dbReference>
<comment type="caution">
    <text evidence="5">The sequence shown here is derived from an EMBL/GenBank/DDBJ whole genome shotgun (WGS) entry which is preliminary data.</text>
</comment>
<dbReference type="GO" id="GO:0003700">
    <property type="term" value="F:DNA-binding transcription factor activity"/>
    <property type="evidence" value="ECO:0007669"/>
    <property type="project" value="InterPro"/>
</dbReference>
<dbReference type="Pfam" id="PF00392">
    <property type="entry name" value="GntR"/>
    <property type="match status" value="1"/>
</dbReference>
<dbReference type="InterPro" id="IPR036388">
    <property type="entry name" value="WH-like_DNA-bd_sf"/>
</dbReference>
<protein>
    <submittedName>
        <fullName evidence="5">DNA-binding GntR family transcriptional regulator</fullName>
    </submittedName>
</protein>
<dbReference type="PANTHER" id="PTHR43537:SF24">
    <property type="entry name" value="GLUCONATE OPERON TRANSCRIPTIONAL REPRESSOR"/>
    <property type="match status" value="1"/>
</dbReference>
<evidence type="ECO:0000256" key="2">
    <source>
        <dbReference type="ARBA" id="ARBA00023125"/>
    </source>
</evidence>
<dbReference type="GO" id="GO:0003677">
    <property type="term" value="F:DNA binding"/>
    <property type="evidence" value="ECO:0007669"/>
    <property type="project" value="UniProtKB-KW"/>
</dbReference>
<dbReference type="InterPro" id="IPR000524">
    <property type="entry name" value="Tscrpt_reg_HTH_GntR"/>
</dbReference>
<evidence type="ECO:0000313" key="5">
    <source>
        <dbReference type="EMBL" id="MBB3957080.1"/>
    </source>
</evidence>
<keyword evidence="2 5" id="KW-0238">DNA-binding</keyword>
<feature type="domain" description="HTH gntR-type" evidence="4">
    <location>
        <begin position="6"/>
        <end position="73"/>
    </location>
</feature>
<proteinExistence type="predicted"/>
<dbReference type="Proteomes" id="UP000548867">
    <property type="component" value="Unassembled WGS sequence"/>
</dbReference>
<evidence type="ECO:0000313" key="6">
    <source>
        <dbReference type="Proteomes" id="UP000548867"/>
    </source>
</evidence>
<dbReference type="InterPro" id="IPR036390">
    <property type="entry name" value="WH_DNA-bd_sf"/>
</dbReference>
<gene>
    <name evidence="5" type="ORF">GGR38_004054</name>
</gene>
<evidence type="ECO:0000256" key="1">
    <source>
        <dbReference type="ARBA" id="ARBA00023015"/>
    </source>
</evidence>
<dbReference type="EMBL" id="JACIDX010000019">
    <property type="protein sequence ID" value="MBB3957080.1"/>
    <property type="molecule type" value="Genomic_DNA"/>
</dbReference>
<dbReference type="Gene3D" id="1.10.10.10">
    <property type="entry name" value="Winged helix-like DNA-binding domain superfamily/Winged helix DNA-binding domain"/>
    <property type="match status" value="1"/>
</dbReference>
<keyword evidence="1" id="KW-0805">Transcription regulation</keyword>
<evidence type="ECO:0000256" key="3">
    <source>
        <dbReference type="ARBA" id="ARBA00023163"/>
    </source>
</evidence>
<dbReference type="PANTHER" id="PTHR43537">
    <property type="entry name" value="TRANSCRIPTIONAL REGULATOR, GNTR FAMILY"/>
    <property type="match status" value="1"/>
</dbReference>
<dbReference type="PROSITE" id="PS50949">
    <property type="entry name" value="HTH_GNTR"/>
    <property type="match status" value="1"/>
</dbReference>